<sequence>MGFGRYSDSLQNRRVVVTGGASGIGLATSLRLAAEGSIVAVFDNNEEQLKKTLEEHSEIKYGILVDVSNSDEVKDAFKEVDEVMGGVDILISNAGISIRNKFIDITPEQWKKVMGINLDGIFYTAQEAAKRMLIQGSGVILMTASTNGLTGHPYYADYNASKAGVNLLAKTMALELAPTIRVNTVCPGYVLTAMQIAEYSPEMLEQVNENIPLKRHATPEEIAGVYAFLASDEGVYITGQNIPVDGGELA</sequence>
<comment type="similarity">
    <text evidence="1">Belongs to the short-chain dehydrogenases/reductases (SDR) family.</text>
</comment>
<dbReference type="PATRIC" id="fig|263475.3.peg.529"/>
<accession>A0A0M0LJA7</accession>
<dbReference type="InterPro" id="IPR036291">
    <property type="entry name" value="NAD(P)-bd_dom_sf"/>
</dbReference>
<dbReference type="RefSeq" id="WP_053415257.1">
    <property type="nucleotide sequence ID" value="NZ_LILB01000001.1"/>
</dbReference>
<keyword evidence="2" id="KW-0560">Oxidoreductase</keyword>
<dbReference type="PANTHER" id="PTHR42760">
    <property type="entry name" value="SHORT-CHAIN DEHYDROGENASES/REDUCTASES FAMILY MEMBER"/>
    <property type="match status" value="1"/>
</dbReference>
<comment type="caution">
    <text evidence="3">The sequence shown here is derived from an EMBL/GenBank/DDBJ whole genome shotgun (WGS) entry which is preliminary data.</text>
</comment>
<dbReference type="InterPro" id="IPR002347">
    <property type="entry name" value="SDR_fam"/>
</dbReference>
<evidence type="ECO:0000256" key="1">
    <source>
        <dbReference type="ARBA" id="ARBA00006484"/>
    </source>
</evidence>
<dbReference type="PROSITE" id="PS00061">
    <property type="entry name" value="ADH_SHORT"/>
    <property type="match status" value="1"/>
</dbReference>
<dbReference type="PRINTS" id="PR00081">
    <property type="entry name" value="GDHRDH"/>
</dbReference>
<dbReference type="STRING" id="263475.AMD00_01090"/>
<dbReference type="SUPFAM" id="SSF51735">
    <property type="entry name" value="NAD(P)-binding Rossmann-fold domains"/>
    <property type="match status" value="1"/>
</dbReference>
<dbReference type="Gene3D" id="3.40.50.720">
    <property type="entry name" value="NAD(P)-binding Rossmann-like Domain"/>
    <property type="match status" value="1"/>
</dbReference>
<dbReference type="GO" id="GO:0008206">
    <property type="term" value="P:bile acid metabolic process"/>
    <property type="evidence" value="ECO:0007669"/>
    <property type="project" value="UniProtKB-ARBA"/>
</dbReference>
<dbReference type="GO" id="GO:0016616">
    <property type="term" value="F:oxidoreductase activity, acting on the CH-OH group of donors, NAD or NADP as acceptor"/>
    <property type="evidence" value="ECO:0007669"/>
    <property type="project" value="TreeGrafter"/>
</dbReference>
<keyword evidence="4" id="KW-1185">Reference proteome</keyword>
<dbReference type="OrthoDB" id="9803333at2"/>
<dbReference type="NCBIfam" id="NF005559">
    <property type="entry name" value="PRK07231.1"/>
    <property type="match status" value="1"/>
</dbReference>
<gene>
    <name evidence="3" type="ORF">AMD00_01090</name>
</gene>
<name>A0A0M0LJA7_9BACL</name>
<dbReference type="GeneID" id="301134716"/>
<reference evidence="4" key="1">
    <citation type="submission" date="2015-08" db="EMBL/GenBank/DDBJ databases">
        <title>Fjat-10028 dsm 16317.</title>
        <authorList>
            <person name="Liu B."/>
            <person name="Wang J."/>
            <person name="Zhu Y."/>
            <person name="Liu G."/>
            <person name="Chen Q."/>
            <person name="Chen Z."/>
            <person name="Lan J."/>
            <person name="Che J."/>
            <person name="Ge C."/>
            <person name="Shi H."/>
            <person name="Pan Z."/>
            <person name="Liu X."/>
        </authorList>
    </citation>
    <scope>NUCLEOTIDE SEQUENCE [LARGE SCALE GENOMIC DNA]</scope>
    <source>
        <strain evidence="4">DSM 16317</strain>
    </source>
</reference>
<dbReference type="AlphaFoldDB" id="A0A0M0LJA7"/>
<evidence type="ECO:0000313" key="4">
    <source>
        <dbReference type="Proteomes" id="UP000036867"/>
    </source>
</evidence>
<dbReference type="Proteomes" id="UP000036867">
    <property type="component" value="Unassembled WGS sequence"/>
</dbReference>
<dbReference type="InterPro" id="IPR020904">
    <property type="entry name" value="Sc_DH/Rdtase_CS"/>
</dbReference>
<dbReference type="FunFam" id="3.40.50.720:FF:000084">
    <property type="entry name" value="Short-chain dehydrogenase reductase"/>
    <property type="match status" value="1"/>
</dbReference>
<dbReference type="CDD" id="cd05233">
    <property type="entry name" value="SDR_c"/>
    <property type="match status" value="1"/>
</dbReference>
<dbReference type="PRINTS" id="PR00080">
    <property type="entry name" value="SDRFAMILY"/>
</dbReference>
<dbReference type="Pfam" id="PF13561">
    <property type="entry name" value="adh_short_C2"/>
    <property type="match status" value="1"/>
</dbReference>
<protein>
    <submittedName>
        <fullName evidence="3">Oxidoreductase</fullName>
    </submittedName>
</protein>
<dbReference type="EMBL" id="LILB01000001">
    <property type="protein sequence ID" value="KOO51134.1"/>
    <property type="molecule type" value="Genomic_DNA"/>
</dbReference>
<evidence type="ECO:0000313" key="3">
    <source>
        <dbReference type="EMBL" id="KOO51134.1"/>
    </source>
</evidence>
<proteinExistence type="inferred from homology"/>
<organism evidence="3 4">
    <name type="scientific">Viridibacillus arvi</name>
    <dbReference type="NCBI Taxonomy" id="263475"/>
    <lineage>
        <taxon>Bacteria</taxon>
        <taxon>Bacillati</taxon>
        <taxon>Bacillota</taxon>
        <taxon>Bacilli</taxon>
        <taxon>Bacillales</taxon>
        <taxon>Caryophanaceae</taxon>
        <taxon>Viridibacillus</taxon>
    </lineage>
</organism>
<evidence type="ECO:0000256" key="2">
    <source>
        <dbReference type="ARBA" id="ARBA00023002"/>
    </source>
</evidence>